<reference evidence="1 2" key="1">
    <citation type="submission" date="2019-08" db="EMBL/GenBank/DDBJ databases">
        <title>The genome of the soybean aphid Biotype 1, its phylome, world population structure and adaptation to the North American continent.</title>
        <authorList>
            <person name="Giordano R."/>
            <person name="Donthu R.K."/>
            <person name="Hernandez A.G."/>
            <person name="Wright C.L."/>
            <person name="Zimin A.V."/>
        </authorList>
    </citation>
    <scope>NUCLEOTIDE SEQUENCE [LARGE SCALE GENOMIC DNA]</scope>
    <source>
        <tissue evidence="1">Whole aphids</tissue>
    </source>
</reference>
<dbReference type="AlphaFoldDB" id="A0A6G0U027"/>
<sequence length="198" mass="22195">MEESLIQYDILSQTNLYDNRGLDKIENASLFIRNYPKNIEALGSEYNILGNGDDDAAKDKTLLHLEHTAASRNRFIGFIPAGRFSTTLDNVTIVLYLRIGSSFRIHSKCDQLSAEPDEDDLPLAKVTRDRKLGINKSILLLLHFRSFPAASSSSIDDSLFRSTSSSLSQLRLFLFGKSTSLLDGFSSKPFWPESTVIR</sequence>
<evidence type="ECO:0000313" key="1">
    <source>
        <dbReference type="EMBL" id="KAE9541073.1"/>
    </source>
</evidence>
<dbReference type="EMBL" id="VYZN01000013">
    <property type="protein sequence ID" value="KAE9541073.1"/>
    <property type="molecule type" value="Genomic_DNA"/>
</dbReference>
<gene>
    <name evidence="1" type="ORF">AGLY_004318</name>
</gene>
<keyword evidence="2" id="KW-1185">Reference proteome</keyword>
<accession>A0A6G0U027</accession>
<dbReference type="Proteomes" id="UP000475862">
    <property type="component" value="Unassembled WGS sequence"/>
</dbReference>
<protein>
    <submittedName>
        <fullName evidence="1">Uncharacterized protein</fullName>
    </submittedName>
</protein>
<organism evidence="1 2">
    <name type="scientific">Aphis glycines</name>
    <name type="common">Soybean aphid</name>
    <dbReference type="NCBI Taxonomy" id="307491"/>
    <lineage>
        <taxon>Eukaryota</taxon>
        <taxon>Metazoa</taxon>
        <taxon>Ecdysozoa</taxon>
        <taxon>Arthropoda</taxon>
        <taxon>Hexapoda</taxon>
        <taxon>Insecta</taxon>
        <taxon>Pterygota</taxon>
        <taxon>Neoptera</taxon>
        <taxon>Paraneoptera</taxon>
        <taxon>Hemiptera</taxon>
        <taxon>Sternorrhyncha</taxon>
        <taxon>Aphidomorpha</taxon>
        <taxon>Aphidoidea</taxon>
        <taxon>Aphididae</taxon>
        <taxon>Aphidini</taxon>
        <taxon>Aphis</taxon>
        <taxon>Aphis</taxon>
    </lineage>
</organism>
<comment type="caution">
    <text evidence="1">The sequence shown here is derived from an EMBL/GenBank/DDBJ whole genome shotgun (WGS) entry which is preliminary data.</text>
</comment>
<evidence type="ECO:0000313" key="2">
    <source>
        <dbReference type="Proteomes" id="UP000475862"/>
    </source>
</evidence>
<name>A0A6G0U027_APHGL</name>
<proteinExistence type="predicted"/>